<dbReference type="Proteomes" id="UP000325081">
    <property type="component" value="Unassembled WGS sequence"/>
</dbReference>
<keyword evidence="1" id="KW-0808">Transferase</keyword>
<evidence type="ECO:0000313" key="2">
    <source>
        <dbReference type="Proteomes" id="UP000325081"/>
    </source>
</evidence>
<evidence type="ECO:0000313" key="1">
    <source>
        <dbReference type="EMBL" id="GER52080.1"/>
    </source>
</evidence>
<dbReference type="AlphaFoldDB" id="A0A5A7R458"/>
<comment type="caution">
    <text evidence="1">The sequence shown here is derived from an EMBL/GenBank/DDBJ whole genome shotgun (WGS) entry which is preliminary data.</text>
</comment>
<gene>
    <name evidence="1" type="ORF">STAS_29507</name>
</gene>
<keyword evidence="2" id="KW-1185">Reference proteome</keyword>
<accession>A0A5A7R458</accession>
<protein>
    <submittedName>
        <fullName evidence="1">Methionyl-tRNA formyltransferase</fullName>
    </submittedName>
</protein>
<reference evidence="2" key="1">
    <citation type="journal article" date="2019" name="Curr. Biol.">
        <title>Genome Sequence of Striga asiatica Provides Insight into the Evolution of Plant Parasitism.</title>
        <authorList>
            <person name="Yoshida S."/>
            <person name="Kim S."/>
            <person name="Wafula E.K."/>
            <person name="Tanskanen J."/>
            <person name="Kim Y.M."/>
            <person name="Honaas L."/>
            <person name="Yang Z."/>
            <person name="Spallek T."/>
            <person name="Conn C.E."/>
            <person name="Ichihashi Y."/>
            <person name="Cheong K."/>
            <person name="Cui S."/>
            <person name="Der J.P."/>
            <person name="Gundlach H."/>
            <person name="Jiao Y."/>
            <person name="Hori C."/>
            <person name="Ishida J.K."/>
            <person name="Kasahara H."/>
            <person name="Kiba T."/>
            <person name="Kim M.S."/>
            <person name="Koo N."/>
            <person name="Laohavisit A."/>
            <person name="Lee Y.H."/>
            <person name="Lumba S."/>
            <person name="McCourt P."/>
            <person name="Mortimer J.C."/>
            <person name="Mutuku J.M."/>
            <person name="Nomura T."/>
            <person name="Sasaki-Sekimoto Y."/>
            <person name="Seto Y."/>
            <person name="Wang Y."/>
            <person name="Wakatake T."/>
            <person name="Sakakibara H."/>
            <person name="Demura T."/>
            <person name="Yamaguchi S."/>
            <person name="Yoneyama K."/>
            <person name="Manabe R.I."/>
            <person name="Nelson D.C."/>
            <person name="Schulman A.H."/>
            <person name="Timko M.P."/>
            <person name="dePamphilis C.W."/>
            <person name="Choi D."/>
            <person name="Shirasu K."/>
        </authorList>
    </citation>
    <scope>NUCLEOTIDE SEQUENCE [LARGE SCALE GENOMIC DNA]</scope>
    <source>
        <strain evidence="2">cv. UVA1</strain>
    </source>
</reference>
<organism evidence="1 2">
    <name type="scientific">Striga asiatica</name>
    <name type="common">Asiatic witchweed</name>
    <name type="synonym">Buchnera asiatica</name>
    <dbReference type="NCBI Taxonomy" id="4170"/>
    <lineage>
        <taxon>Eukaryota</taxon>
        <taxon>Viridiplantae</taxon>
        <taxon>Streptophyta</taxon>
        <taxon>Embryophyta</taxon>
        <taxon>Tracheophyta</taxon>
        <taxon>Spermatophyta</taxon>
        <taxon>Magnoliopsida</taxon>
        <taxon>eudicotyledons</taxon>
        <taxon>Gunneridae</taxon>
        <taxon>Pentapetalae</taxon>
        <taxon>asterids</taxon>
        <taxon>lamiids</taxon>
        <taxon>Lamiales</taxon>
        <taxon>Orobanchaceae</taxon>
        <taxon>Buchnereae</taxon>
        <taxon>Striga</taxon>
    </lineage>
</organism>
<name>A0A5A7R458_STRAF</name>
<dbReference type="GO" id="GO:0016740">
    <property type="term" value="F:transferase activity"/>
    <property type="evidence" value="ECO:0007669"/>
    <property type="project" value="UniProtKB-KW"/>
</dbReference>
<proteinExistence type="predicted"/>
<sequence length="234" mass="24640">MESDIVPATIHACSSRIMPTSSAAENDRDPSAGPTWTRKTLTIWFLLSTASSSLSMWAPPADGGAATVSESAILASRKTDARARAWAESSREARISSKLPHDSLRARCDGRAPHYRFTGGRGRDSVALLFLVARCDGRDLLNRAPRCGRGRDSLDAAFGVACDLKAGDSLNGLNACDTPSAVLPDMVEAVTPSTLLSALPATSKLAISSMVSTPAIPPMVVPVPGNQILRCSLH</sequence>
<dbReference type="EMBL" id="BKCP01010070">
    <property type="protein sequence ID" value="GER52080.1"/>
    <property type="molecule type" value="Genomic_DNA"/>
</dbReference>